<dbReference type="GO" id="GO:0005737">
    <property type="term" value="C:cytoplasm"/>
    <property type="evidence" value="ECO:0007669"/>
    <property type="project" value="UniProtKB-ARBA"/>
</dbReference>
<dbReference type="PANTHER" id="PTHR48169:SF7">
    <property type="entry name" value="CASPASE 10"/>
    <property type="match status" value="1"/>
</dbReference>
<proteinExistence type="inferred from homology"/>
<comment type="similarity">
    <text evidence="1 3">Belongs to the peptidase C14A family.</text>
</comment>
<evidence type="ECO:0000256" key="2">
    <source>
        <dbReference type="ARBA" id="ARBA00022703"/>
    </source>
</evidence>
<dbReference type="InterPro" id="IPR029030">
    <property type="entry name" value="Caspase-like_dom_sf"/>
</dbReference>
<dbReference type="GO" id="GO:0006915">
    <property type="term" value="P:apoptotic process"/>
    <property type="evidence" value="ECO:0007669"/>
    <property type="project" value="UniProtKB-KW"/>
</dbReference>
<evidence type="ECO:0000313" key="6">
    <source>
        <dbReference type="Ensembl" id="ENSAPOP00000002026.1"/>
    </source>
</evidence>
<dbReference type="SUPFAM" id="SSF52129">
    <property type="entry name" value="Caspase-like"/>
    <property type="match status" value="1"/>
</dbReference>
<dbReference type="AlphaFoldDB" id="A0A3Q1ED03"/>
<dbReference type="Pfam" id="PF00656">
    <property type="entry name" value="Peptidase_C14"/>
    <property type="match status" value="2"/>
</dbReference>
<dbReference type="PANTHER" id="PTHR48169">
    <property type="entry name" value="DED DOMAIN-CONTAINING PROTEIN"/>
    <property type="match status" value="1"/>
</dbReference>
<dbReference type="STRING" id="80966.ENSAPOP00000002026"/>
<dbReference type="GeneTree" id="ENSGT00940000164225"/>
<name>A0A3Q1ED03_9TELE</name>
<dbReference type="InParanoid" id="A0A3Q1ED03"/>
<organism evidence="6 7">
    <name type="scientific">Acanthochromis polyacanthus</name>
    <name type="common">spiny chromis</name>
    <dbReference type="NCBI Taxonomy" id="80966"/>
    <lineage>
        <taxon>Eukaryota</taxon>
        <taxon>Metazoa</taxon>
        <taxon>Chordata</taxon>
        <taxon>Craniata</taxon>
        <taxon>Vertebrata</taxon>
        <taxon>Euteleostomi</taxon>
        <taxon>Actinopterygii</taxon>
        <taxon>Neopterygii</taxon>
        <taxon>Teleostei</taxon>
        <taxon>Neoteleostei</taxon>
        <taxon>Acanthomorphata</taxon>
        <taxon>Ovalentaria</taxon>
        <taxon>Pomacentridae</taxon>
        <taxon>Acanthochromis</taxon>
    </lineage>
</organism>
<dbReference type="GO" id="GO:0006508">
    <property type="term" value="P:proteolysis"/>
    <property type="evidence" value="ECO:0007669"/>
    <property type="project" value="InterPro"/>
</dbReference>
<evidence type="ECO:0000259" key="4">
    <source>
        <dbReference type="PROSITE" id="PS50207"/>
    </source>
</evidence>
<dbReference type="PROSITE" id="PS50207">
    <property type="entry name" value="CASPASE_P10"/>
    <property type="match status" value="1"/>
</dbReference>
<evidence type="ECO:0008006" key="8">
    <source>
        <dbReference type="Google" id="ProtNLM"/>
    </source>
</evidence>
<feature type="domain" description="Caspase family p20" evidence="5">
    <location>
        <begin position="17"/>
        <end position="120"/>
    </location>
</feature>
<feature type="domain" description="Caspase family p10" evidence="4">
    <location>
        <begin position="134"/>
        <end position="219"/>
    </location>
</feature>
<dbReference type="SMART" id="SM00115">
    <property type="entry name" value="CASc"/>
    <property type="match status" value="1"/>
</dbReference>
<dbReference type="InterPro" id="IPR001309">
    <property type="entry name" value="Pept_C14_p20"/>
</dbReference>
<keyword evidence="2" id="KW-0053">Apoptosis</keyword>
<dbReference type="InterPro" id="IPR002138">
    <property type="entry name" value="Pept_C14_p10"/>
</dbReference>
<dbReference type="InterPro" id="IPR015917">
    <property type="entry name" value="Pept_C14A"/>
</dbReference>
<dbReference type="PROSITE" id="PS50208">
    <property type="entry name" value="CASPASE_P20"/>
    <property type="match status" value="1"/>
</dbReference>
<dbReference type="GO" id="GO:0004197">
    <property type="term" value="F:cysteine-type endopeptidase activity"/>
    <property type="evidence" value="ECO:0007669"/>
    <property type="project" value="InterPro"/>
</dbReference>
<reference evidence="6" key="2">
    <citation type="submission" date="2025-09" db="UniProtKB">
        <authorList>
            <consortium name="Ensembl"/>
        </authorList>
    </citation>
    <scope>IDENTIFICATION</scope>
</reference>
<dbReference type="Gene3D" id="3.40.50.1460">
    <property type="match status" value="2"/>
</dbReference>
<evidence type="ECO:0000256" key="1">
    <source>
        <dbReference type="ARBA" id="ARBA00010134"/>
    </source>
</evidence>
<accession>A0A3Q1ED03</accession>
<dbReference type="GO" id="GO:0043067">
    <property type="term" value="P:regulation of programmed cell death"/>
    <property type="evidence" value="ECO:0007669"/>
    <property type="project" value="UniProtKB-ARBA"/>
</dbReference>
<keyword evidence="7" id="KW-1185">Reference proteome</keyword>
<evidence type="ECO:0000256" key="3">
    <source>
        <dbReference type="RuleBase" id="RU003971"/>
    </source>
</evidence>
<sequence>WSDPQTMDAVYPLNSQPVSLCLIINNVDFTSFPVKRGSDKDAQSLAEVFSELGFRVLMCKNQIKEQMEVEECHGVKGAVLGTNKIPLIIKHITRTFRATEQSALKGKPKVFLIQASQGCQSVDPAEDNCGGGSIPLEADVLVAIAAAEGFLAFRHKTDGNWFIQSVCQQLKERCLRGEDLLTILQHEGALTEKIPHQPGKVKQMPVVTSNLTKKLVFSLHNN</sequence>
<evidence type="ECO:0000259" key="5">
    <source>
        <dbReference type="PROSITE" id="PS50208"/>
    </source>
</evidence>
<protein>
    <recommendedName>
        <fullName evidence="8">Caspase family p20 domain-containing protein</fullName>
    </recommendedName>
</protein>
<dbReference type="PRINTS" id="PR00376">
    <property type="entry name" value="IL1BCENZYME"/>
</dbReference>
<evidence type="ECO:0000313" key="7">
    <source>
        <dbReference type="Proteomes" id="UP000257200"/>
    </source>
</evidence>
<reference evidence="6" key="1">
    <citation type="submission" date="2025-08" db="UniProtKB">
        <authorList>
            <consortium name="Ensembl"/>
        </authorList>
    </citation>
    <scope>IDENTIFICATION</scope>
</reference>
<dbReference type="Proteomes" id="UP000257200">
    <property type="component" value="Unplaced"/>
</dbReference>
<dbReference type="Gene3D" id="3.30.70.1470">
    <property type="entry name" value="Caspase-like"/>
    <property type="match status" value="1"/>
</dbReference>
<dbReference type="InterPro" id="IPR011600">
    <property type="entry name" value="Pept_C14_caspase"/>
</dbReference>
<dbReference type="Ensembl" id="ENSAPOT00000014150.1">
    <property type="protein sequence ID" value="ENSAPOP00000002026.1"/>
    <property type="gene ID" value="ENSAPOG00000003393.1"/>
</dbReference>
<dbReference type="GO" id="GO:0051604">
    <property type="term" value="P:protein maturation"/>
    <property type="evidence" value="ECO:0007669"/>
    <property type="project" value="UniProtKB-ARBA"/>
</dbReference>